<dbReference type="InterPro" id="IPR038765">
    <property type="entry name" value="Papain-like_cys_pep_sf"/>
</dbReference>
<organism evidence="3 4">
    <name type="scientific">Acanthoscelides obtectus</name>
    <name type="common">Bean weevil</name>
    <name type="synonym">Bruchus obtectus</name>
    <dbReference type="NCBI Taxonomy" id="200917"/>
    <lineage>
        <taxon>Eukaryota</taxon>
        <taxon>Metazoa</taxon>
        <taxon>Ecdysozoa</taxon>
        <taxon>Arthropoda</taxon>
        <taxon>Hexapoda</taxon>
        <taxon>Insecta</taxon>
        <taxon>Pterygota</taxon>
        <taxon>Neoptera</taxon>
        <taxon>Endopterygota</taxon>
        <taxon>Coleoptera</taxon>
        <taxon>Polyphaga</taxon>
        <taxon>Cucujiformia</taxon>
        <taxon>Chrysomeloidea</taxon>
        <taxon>Chrysomelidae</taxon>
        <taxon>Bruchinae</taxon>
        <taxon>Bruchini</taxon>
        <taxon>Acanthoscelides</taxon>
    </lineage>
</organism>
<feature type="region of interest" description="Disordered" evidence="1">
    <location>
        <begin position="1"/>
        <end position="35"/>
    </location>
</feature>
<dbReference type="PROSITE" id="PS52042">
    <property type="entry name" value="GLOBIN_CP_ADGB"/>
    <property type="match status" value="1"/>
</dbReference>
<evidence type="ECO:0000313" key="4">
    <source>
        <dbReference type="Proteomes" id="UP001152888"/>
    </source>
</evidence>
<dbReference type="InterPro" id="IPR053033">
    <property type="entry name" value="Androglobin-like"/>
</dbReference>
<feature type="region of interest" description="Disordered" evidence="1">
    <location>
        <begin position="469"/>
        <end position="500"/>
    </location>
</feature>
<keyword evidence="4" id="KW-1185">Reference proteome</keyword>
<dbReference type="SUPFAM" id="SSF54001">
    <property type="entry name" value="Cysteine proteinases"/>
    <property type="match status" value="1"/>
</dbReference>
<accession>A0A9P0LDN9</accession>
<protein>
    <recommendedName>
        <fullName evidence="2">Globin domain-containing protein</fullName>
    </recommendedName>
</protein>
<evidence type="ECO:0000313" key="3">
    <source>
        <dbReference type="EMBL" id="CAH1993566.1"/>
    </source>
</evidence>
<feature type="domain" description="Globin" evidence="2">
    <location>
        <begin position="722"/>
        <end position="921"/>
    </location>
</feature>
<proteinExistence type="predicted"/>
<evidence type="ECO:0000259" key="2">
    <source>
        <dbReference type="PROSITE" id="PS52042"/>
    </source>
</evidence>
<name>A0A9P0LDN9_ACAOB</name>
<dbReference type="Proteomes" id="UP001152888">
    <property type="component" value="Unassembled WGS sequence"/>
</dbReference>
<feature type="region of interest" description="Disordered" evidence="1">
    <location>
        <begin position="336"/>
        <end position="358"/>
    </location>
</feature>
<dbReference type="InterPro" id="IPR057249">
    <property type="entry name" value="Globin_CP_ADGB"/>
</dbReference>
<dbReference type="PANTHER" id="PTHR46298:SF1">
    <property type="entry name" value="ANDROGLOBIN"/>
    <property type="match status" value="1"/>
</dbReference>
<feature type="compositionally biased region" description="Basic and acidic residues" evidence="1">
    <location>
        <begin position="474"/>
        <end position="484"/>
    </location>
</feature>
<sequence>MSKVKSRDQKPKSQPERGTHVSLETEYSEPANPTLPFQEWTDEFINSEKWDAGTAEPFKDPQPVQLPHGFKYTTWKRAQDAFPYAEILVFKNLEGFPDLRSESNEILYSEFVRHFISSMETLIYLGNCSKLSVEYQSPSFATATEKKPWRPWFHIYSKCKAGKSSEHNPTVNKIGKYVVRLYWMGTWRRVIVDDFIPMFGDKVMLPSLPIPSEAVQVQFKDTAERSTSIHFVSNSKGVPKVLPSTPKSSKSAKSTEEPKAKPKHVVQIWPFILSKALMKIASLTWTREHEILDFDIVQCLTGYLSHKIYTSKFDFNELWKICWDHSEHYDYIETTKSEKGKKSPTDSKKKEAKMKDQPVPVKEKSEVKKLECYMFASFLDKASKQSHLFLIDMTRDKPLIKPSRIEDFPLWKRYRWIEWAADKGLIDPLEPHYPVRCLKVVDTFKEKYLAPPSTPEKAVEEIAITAETVSPSEDDAKSRADSHKSAKSSSSKGKSKKKDAQFPDPTFWIDLEQVFDNLNYLIIYFKPSTAAVRIRVSDITANHIRKDLRFHYFNNISECLGFAWKEIIQPKVINCHRNEPVYILCESTSDIEIVMHLSQTGYVDGMPGEVLLTEWTAPIKESSSECGPCLDTLLARVKAYKERHKSKDEKTAQPEEHVENVADHYRPFCSVVMGEMKWYVENQDNYSKYITTYGSRSTVLYRKPGRYLFRLWILTESPYVLQILSNNAVIAGSWQEIILLMSEEAMVFLENCEEYVTRFDNLLRSFGKPEFSNQLLALRTFYKPDAPLEKNECDTIHNQFFLELYDLALSRVTIQNADYLKILFLAWAFPSRSRDTEESLQFCYNLFEEEKELLPIMQRSSQLIQAFFLKIYNRSNYKKLYPNSKQHKKVLDGLKQVYHALFSKENMILNATNLYRSVLYSEPMEKVHRKYSFYEDLWNVVTLHWFPDIFRPAEKEWSLICRQTFFIRNRSLDVRINLFVDIDKYTARIINNDDPKDSKFYSNRIAVNCYTHNINGYTLLCYGWSTVPKVANYKLCFMVRKEPSDNIYFDTIPNQIYVLKANYIPNAYDCIFRYILKKTSDQILLTVRISASYSEVRLKLVLKDDEEKTIAESTGIQNVVIPLALLGSTEQRSSKTSAKKRVTSRRKTMSSTDTEIKSTSLFAVDQTNEYYIEAYVLHDSWPLTENEWKVVRNLRSQMLLRPPELESTDVRMIQNPLWSLEIIYNRTATIQKDTTRDEQIRDMKAEWYEMDPDRYDLSQEFRDKYLEKHVEPNLNITELHFNERYLAPEVFDKAILPPYDITRFMKDTYDEGDMVYNDSGYRGEGSFDEEDVQEYFGIRQQDIFFYGETNGEKTDYEGQGMHFETETEGSLPFEKAKTVKMKIVKTPEVLEMDYQRELNCMEHHEQYFVEMQEAMEDHIDKHFERLHNIGQWFQDCKTESVETMQEGYSLRKQYINNILEALSKKNDEGGKNKSKKGKEK</sequence>
<dbReference type="CDD" id="cd22307">
    <property type="entry name" value="Adgb_C_mid-like"/>
    <property type="match status" value="1"/>
</dbReference>
<reference evidence="3" key="1">
    <citation type="submission" date="2022-03" db="EMBL/GenBank/DDBJ databases">
        <authorList>
            <person name="Sayadi A."/>
        </authorList>
    </citation>
    <scope>NUCLEOTIDE SEQUENCE</scope>
</reference>
<feature type="region of interest" description="Disordered" evidence="1">
    <location>
        <begin position="240"/>
        <end position="259"/>
    </location>
</feature>
<dbReference type="EMBL" id="CAKOFQ010007175">
    <property type="protein sequence ID" value="CAH1993566.1"/>
    <property type="molecule type" value="Genomic_DNA"/>
</dbReference>
<gene>
    <name evidence="3" type="ORF">ACAOBT_LOCUS21582</name>
</gene>
<feature type="compositionally biased region" description="Basic and acidic residues" evidence="1">
    <location>
        <begin position="1"/>
        <end position="19"/>
    </location>
</feature>
<dbReference type="OrthoDB" id="9374162at2759"/>
<comment type="caution">
    <text evidence="3">The sequence shown here is derived from an EMBL/GenBank/DDBJ whole genome shotgun (WGS) entry which is preliminary data.</text>
</comment>
<evidence type="ECO:0000256" key="1">
    <source>
        <dbReference type="SAM" id="MobiDB-lite"/>
    </source>
</evidence>
<dbReference type="InterPro" id="IPR054094">
    <property type="entry name" value="Androglobin_IV"/>
</dbReference>
<dbReference type="Pfam" id="PF22069">
    <property type="entry name" value="Androglobin_IV"/>
    <property type="match status" value="1"/>
</dbReference>
<dbReference type="PANTHER" id="PTHR46298">
    <property type="entry name" value="ANDROGLOBIN"/>
    <property type="match status" value="1"/>
</dbReference>